<dbReference type="InterPro" id="IPR005119">
    <property type="entry name" value="LysR_subst-bd"/>
</dbReference>
<evidence type="ECO:0000313" key="7">
    <source>
        <dbReference type="Proteomes" id="UP000280434"/>
    </source>
</evidence>
<dbReference type="AlphaFoldDB" id="A0A494XC97"/>
<dbReference type="Pfam" id="PF00126">
    <property type="entry name" value="HTH_1"/>
    <property type="match status" value="1"/>
</dbReference>
<dbReference type="GO" id="GO:0043565">
    <property type="term" value="F:sequence-specific DNA binding"/>
    <property type="evidence" value="ECO:0007669"/>
    <property type="project" value="TreeGrafter"/>
</dbReference>
<comment type="caution">
    <text evidence="6">The sequence shown here is derived from an EMBL/GenBank/DDBJ whole genome shotgun (WGS) entry which is preliminary data.</text>
</comment>
<keyword evidence="3" id="KW-0238">DNA-binding</keyword>
<dbReference type="InterPro" id="IPR058163">
    <property type="entry name" value="LysR-type_TF_proteobact-type"/>
</dbReference>
<evidence type="ECO:0000256" key="4">
    <source>
        <dbReference type="ARBA" id="ARBA00023163"/>
    </source>
</evidence>
<dbReference type="Proteomes" id="UP000280434">
    <property type="component" value="Unassembled WGS sequence"/>
</dbReference>
<dbReference type="PROSITE" id="PS50931">
    <property type="entry name" value="HTH_LYSR"/>
    <property type="match status" value="1"/>
</dbReference>
<dbReference type="GO" id="GO:0006351">
    <property type="term" value="P:DNA-templated transcription"/>
    <property type="evidence" value="ECO:0007669"/>
    <property type="project" value="TreeGrafter"/>
</dbReference>
<dbReference type="InterPro" id="IPR036388">
    <property type="entry name" value="WH-like_DNA-bd_sf"/>
</dbReference>
<evidence type="ECO:0000259" key="5">
    <source>
        <dbReference type="PROSITE" id="PS50931"/>
    </source>
</evidence>
<dbReference type="SUPFAM" id="SSF53850">
    <property type="entry name" value="Periplasmic binding protein-like II"/>
    <property type="match status" value="1"/>
</dbReference>
<dbReference type="SUPFAM" id="SSF46785">
    <property type="entry name" value="Winged helix' DNA-binding domain"/>
    <property type="match status" value="1"/>
</dbReference>
<dbReference type="OrthoDB" id="9072091at2"/>
<dbReference type="EMBL" id="RBZV01000004">
    <property type="protein sequence ID" value="RKP48487.1"/>
    <property type="molecule type" value="Genomic_DNA"/>
</dbReference>
<reference evidence="6 7" key="1">
    <citation type="submission" date="2018-10" db="EMBL/GenBank/DDBJ databases">
        <title>Paraburkholderia sp. 7MK8-2, isolated from soil.</title>
        <authorList>
            <person name="Gao Z.-H."/>
            <person name="Qiu L.-H."/>
        </authorList>
    </citation>
    <scope>NUCLEOTIDE SEQUENCE [LARGE SCALE GENOMIC DNA]</scope>
    <source>
        <strain evidence="6 7">7MK8-2</strain>
    </source>
</reference>
<feature type="domain" description="HTH lysR-type" evidence="5">
    <location>
        <begin position="1"/>
        <end position="58"/>
    </location>
</feature>
<dbReference type="RefSeq" id="WP_121278336.1">
    <property type="nucleotide sequence ID" value="NZ_RBZV01000004.1"/>
</dbReference>
<dbReference type="Gene3D" id="1.10.10.10">
    <property type="entry name" value="Winged helix-like DNA-binding domain superfamily/Winged helix DNA-binding domain"/>
    <property type="match status" value="1"/>
</dbReference>
<organism evidence="6 7">
    <name type="scientific">Trinickia fusca</name>
    <dbReference type="NCBI Taxonomy" id="2419777"/>
    <lineage>
        <taxon>Bacteria</taxon>
        <taxon>Pseudomonadati</taxon>
        <taxon>Pseudomonadota</taxon>
        <taxon>Betaproteobacteria</taxon>
        <taxon>Burkholderiales</taxon>
        <taxon>Burkholderiaceae</taxon>
        <taxon>Trinickia</taxon>
    </lineage>
</organism>
<protein>
    <submittedName>
        <fullName evidence="6">LysR family transcriptional regulator</fullName>
    </submittedName>
</protein>
<dbReference type="GO" id="GO:0003700">
    <property type="term" value="F:DNA-binding transcription factor activity"/>
    <property type="evidence" value="ECO:0007669"/>
    <property type="project" value="InterPro"/>
</dbReference>
<evidence type="ECO:0000313" key="6">
    <source>
        <dbReference type="EMBL" id="RKP48487.1"/>
    </source>
</evidence>
<sequence>MDWDDTRIFLAVQRERTLRGAAKTLDLDQATVGRRIAALERSLSATLFLRTSDGYVLTPAGELALKAAEKMEHAAHELVRHTHGVDTRLEGDVRVTTTDSIAQEFLIPAIVRLHAKHPDVRVLLSTSTQTLNLAKREADIAVRTIKPENPDLIARRLARWPMGLFASKGYLKKRGEPNPGTAFAGHDIVLYHSYMPGSGNRAPTLAGEPIHAGRIVSAVNSNLMLRSQIKAGLGLGEIPVLLGERDGLVRVWPERTRAELYEVWLVTHQDLRHTTRIRAMIDEIVQAFECQ</sequence>
<proteinExistence type="inferred from homology"/>
<dbReference type="PANTHER" id="PTHR30537:SF3">
    <property type="entry name" value="TRANSCRIPTIONAL REGULATORY PROTEIN"/>
    <property type="match status" value="1"/>
</dbReference>
<keyword evidence="7" id="KW-1185">Reference proteome</keyword>
<dbReference type="Gene3D" id="3.40.190.290">
    <property type="match status" value="1"/>
</dbReference>
<evidence type="ECO:0000256" key="3">
    <source>
        <dbReference type="ARBA" id="ARBA00023125"/>
    </source>
</evidence>
<keyword evidence="4" id="KW-0804">Transcription</keyword>
<keyword evidence="2" id="KW-0805">Transcription regulation</keyword>
<dbReference type="PANTHER" id="PTHR30537">
    <property type="entry name" value="HTH-TYPE TRANSCRIPTIONAL REGULATOR"/>
    <property type="match status" value="1"/>
</dbReference>
<dbReference type="InterPro" id="IPR036390">
    <property type="entry name" value="WH_DNA-bd_sf"/>
</dbReference>
<dbReference type="InterPro" id="IPR000847">
    <property type="entry name" value="LysR_HTH_N"/>
</dbReference>
<accession>A0A494XC97</accession>
<gene>
    <name evidence="6" type="ORF">D7S89_13485</name>
</gene>
<comment type="similarity">
    <text evidence="1">Belongs to the LysR transcriptional regulatory family.</text>
</comment>
<name>A0A494XC97_9BURK</name>
<dbReference type="Pfam" id="PF03466">
    <property type="entry name" value="LysR_substrate"/>
    <property type="match status" value="1"/>
</dbReference>
<evidence type="ECO:0000256" key="2">
    <source>
        <dbReference type="ARBA" id="ARBA00023015"/>
    </source>
</evidence>
<evidence type="ECO:0000256" key="1">
    <source>
        <dbReference type="ARBA" id="ARBA00009437"/>
    </source>
</evidence>